<dbReference type="EMBL" id="JAWWNJ010000048">
    <property type="protein sequence ID" value="KAK7017353.1"/>
    <property type="molecule type" value="Genomic_DNA"/>
</dbReference>
<comment type="caution">
    <text evidence="3">The sequence shown here is derived from an EMBL/GenBank/DDBJ whole genome shotgun (WGS) entry which is preliminary data.</text>
</comment>
<name>A0AAW0AXB6_9AGAR</name>
<evidence type="ECO:0000313" key="4">
    <source>
        <dbReference type="Proteomes" id="UP001362999"/>
    </source>
</evidence>
<dbReference type="PROSITE" id="PS50086">
    <property type="entry name" value="TBC_RABGAP"/>
    <property type="match status" value="1"/>
</dbReference>
<dbReference type="InterPro" id="IPR050302">
    <property type="entry name" value="Rab_GAP_TBC_domain"/>
</dbReference>
<feature type="region of interest" description="Disordered" evidence="1">
    <location>
        <begin position="273"/>
        <end position="373"/>
    </location>
</feature>
<dbReference type="Proteomes" id="UP001362999">
    <property type="component" value="Unassembled WGS sequence"/>
</dbReference>
<accession>A0AAW0AXB6</accession>
<dbReference type="InterPro" id="IPR035969">
    <property type="entry name" value="Rab-GAP_TBC_sf"/>
</dbReference>
<keyword evidence="4" id="KW-1185">Reference proteome</keyword>
<feature type="compositionally biased region" description="Polar residues" evidence="1">
    <location>
        <begin position="37"/>
        <end position="56"/>
    </location>
</feature>
<evidence type="ECO:0000313" key="3">
    <source>
        <dbReference type="EMBL" id="KAK7017353.1"/>
    </source>
</evidence>
<feature type="region of interest" description="Disordered" evidence="1">
    <location>
        <begin position="802"/>
        <end position="834"/>
    </location>
</feature>
<sequence>MASNHLKTPVHEHPLLHEEASSGRTRRSRGNHDSPASRPTTNYFTLKAQLEQNNSPEPGWDGSVRGYAKQRSSAPASVHKPKTKASSNSLSVLWDRDTRPAPLFLVGGGESPGSQPNIFLTDSSQTEQYQCDPALKAQILDTKWHECSDDDIQSAISGLGVPQSPAEAPGHPYHSALRVLSQALHNLAQARMELELGRQALQEKEAARRTRAEALMNELQLVSEREIARRVIQSIFTDDNEEDHHVRRQQSLMSLTESLTEAIEDEVVVPRSLPREDLPTPTINGVQTPTTNDVQFPGSGVSADSSPDDTIRPRPERPSMGEWVGTWWTKGRTPSISKTSASSIPTSSDSTSPAAETPAPALPRANTSNRRRTTRSIFGTLNISMLNASRQSVSLAEEDAPDTASVHSAHTTGSQHARAVSLSSALTSPVQTAFSPVIAAAPHLTTIIHNDSSDADSTSARTTGGAPSTLWTRDDEPPAVPLIQGASLRAICNATRVMTSDPASILADQGHETGPLIKRLALELVGNARDEGLVFREPSKNRKGDRRGAGLAVETSGDYVSAGSASGPLAVLSPPLTTPDETIQTLSRALGSAGVASQDGFRSGKGKKKGLRAASLITSPGPLFAGFMGGPKEPRKAAASADAHAQQKQAGGGNGEVGATDAAAAVIIRKAPSVPLESIIPATAKPPTQYLSRTYTPLTARDFRFSIPLPMPSAAAARVVSPTAGAPLTDRYGFVYDVAQYDFLLLLRAKECGNTAPACLTGVKIADREEDDGWPEDGGEGTTRPAVDIIKTAECEYCDADGAEDGGSASPSASSVKSAKSHAPSVKSHKSNPSTVASKRLSFAAAASSSSPAPSTAVLLVTPDTPRHACARTVRGLLDELTAIHDQRQAAQLKEWDVFVRQRNKGKGGGGGGGGSASKAAAAMASVAGGAAAILGLGTASPEDELEHSEGLIGFAQLANKDERRELDRLVRSGIPLVYRSKVWSECSGGLEMMEPGLFRDLLGAEGPGQVLVEIEKDVGRTMPLNVFFGGDGAGVVKLRRVLTAYSRRNPSVGYCQGMNLVTSTLLLVHADEEDAFWALAAIIEKILPEDFFSPSLLPSRACPLVLQDYVKEYTPKLHAHLADLGVDLPAICFSWFLSLFTDCLPVETLFRVWDVFLVDGLDVLFRVALAILRSNEAELLRCESIPAVYVALENLPTRMWQADKLLQLELELRTSIVHTDIVERCETHVTALKQLMAM</sequence>
<feature type="compositionally biased region" description="Low complexity" evidence="1">
    <location>
        <begin position="637"/>
        <end position="649"/>
    </location>
</feature>
<gene>
    <name evidence="3" type="ORF">R3P38DRAFT_2986853</name>
</gene>
<dbReference type="Pfam" id="PF00566">
    <property type="entry name" value="RabGAP-TBC"/>
    <property type="match status" value="1"/>
</dbReference>
<reference evidence="3 4" key="1">
    <citation type="journal article" date="2024" name="J Genomics">
        <title>Draft genome sequencing and assembly of Favolaschia claudopus CIRM-BRFM 2984 isolated from oak limbs.</title>
        <authorList>
            <person name="Navarro D."/>
            <person name="Drula E."/>
            <person name="Chaduli D."/>
            <person name="Cazenave R."/>
            <person name="Ahrendt S."/>
            <person name="Wang J."/>
            <person name="Lipzen A."/>
            <person name="Daum C."/>
            <person name="Barry K."/>
            <person name="Grigoriev I.V."/>
            <person name="Favel A."/>
            <person name="Rosso M.N."/>
            <person name="Martin F."/>
        </authorList>
    </citation>
    <scope>NUCLEOTIDE SEQUENCE [LARGE SCALE GENOMIC DNA]</scope>
    <source>
        <strain evidence="3 4">CIRM-BRFM 2984</strain>
    </source>
</reference>
<dbReference type="PANTHER" id="PTHR47219:SF20">
    <property type="entry name" value="TBC1 DOMAIN FAMILY MEMBER 2B"/>
    <property type="match status" value="1"/>
</dbReference>
<dbReference type="SMART" id="SM00164">
    <property type="entry name" value="TBC"/>
    <property type="match status" value="1"/>
</dbReference>
<dbReference type="InterPro" id="IPR000195">
    <property type="entry name" value="Rab-GAP-TBC_dom"/>
</dbReference>
<feature type="region of interest" description="Disordered" evidence="1">
    <location>
        <begin position="629"/>
        <end position="656"/>
    </location>
</feature>
<dbReference type="Gene3D" id="1.10.472.80">
    <property type="entry name" value="Ypt/Rab-GAP domain of gyp1p, domain 3"/>
    <property type="match status" value="1"/>
</dbReference>
<feature type="domain" description="Rab-GAP TBC" evidence="2">
    <location>
        <begin position="974"/>
        <end position="1161"/>
    </location>
</feature>
<dbReference type="GO" id="GO:0031267">
    <property type="term" value="F:small GTPase binding"/>
    <property type="evidence" value="ECO:0007669"/>
    <property type="project" value="TreeGrafter"/>
</dbReference>
<feature type="compositionally biased region" description="Basic and acidic residues" evidence="1">
    <location>
        <begin position="309"/>
        <end position="319"/>
    </location>
</feature>
<feature type="region of interest" description="Disordered" evidence="1">
    <location>
        <begin position="450"/>
        <end position="477"/>
    </location>
</feature>
<proteinExistence type="predicted"/>
<dbReference type="Gene3D" id="1.10.8.270">
    <property type="entry name" value="putative rabgap domain of human tbc1 domain family member 14 like domains"/>
    <property type="match status" value="1"/>
</dbReference>
<feature type="compositionally biased region" description="Polar residues" evidence="1">
    <location>
        <begin position="281"/>
        <end position="294"/>
    </location>
</feature>
<dbReference type="SUPFAM" id="SSF47923">
    <property type="entry name" value="Ypt/Rab-GAP domain of gyp1p"/>
    <property type="match status" value="2"/>
</dbReference>
<dbReference type="FunFam" id="1.10.8.270:FF:000026">
    <property type="entry name" value="TBC (Tre-2/Bub2/Cdc16) domain family"/>
    <property type="match status" value="1"/>
</dbReference>
<dbReference type="AlphaFoldDB" id="A0AAW0AXB6"/>
<dbReference type="PANTHER" id="PTHR47219">
    <property type="entry name" value="RAB GTPASE-ACTIVATING PROTEIN 1-LIKE"/>
    <property type="match status" value="1"/>
</dbReference>
<evidence type="ECO:0000259" key="2">
    <source>
        <dbReference type="PROSITE" id="PS50086"/>
    </source>
</evidence>
<organism evidence="3 4">
    <name type="scientific">Favolaschia claudopus</name>
    <dbReference type="NCBI Taxonomy" id="2862362"/>
    <lineage>
        <taxon>Eukaryota</taxon>
        <taxon>Fungi</taxon>
        <taxon>Dikarya</taxon>
        <taxon>Basidiomycota</taxon>
        <taxon>Agaricomycotina</taxon>
        <taxon>Agaricomycetes</taxon>
        <taxon>Agaricomycetidae</taxon>
        <taxon>Agaricales</taxon>
        <taxon>Marasmiineae</taxon>
        <taxon>Mycenaceae</taxon>
        <taxon>Favolaschia</taxon>
    </lineage>
</organism>
<feature type="compositionally biased region" description="Low complexity" evidence="1">
    <location>
        <begin position="333"/>
        <end position="359"/>
    </location>
</feature>
<feature type="compositionally biased region" description="Low complexity" evidence="1">
    <location>
        <begin position="808"/>
        <end position="826"/>
    </location>
</feature>
<evidence type="ECO:0000256" key="1">
    <source>
        <dbReference type="SAM" id="MobiDB-lite"/>
    </source>
</evidence>
<dbReference type="GO" id="GO:0005096">
    <property type="term" value="F:GTPase activator activity"/>
    <property type="evidence" value="ECO:0007669"/>
    <property type="project" value="TreeGrafter"/>
</dbReference>
<feature type="region of interest" description="Disordered" evidence="1">
    <location>
        <begin position="1"/>
        <end position="89"/>
    </location>
</feature>
<feature type="compositionally biased region" description="Basic and acidic residues" evidence="1">
    <location>
        <begin position="9"/>
        <end position="21"/>
    </location>
</feature>
<protein>
    <submittedName>
        <fullName evidence="3">GTPase activating rab protein</fullName>
    </submittedName>
</protein>